<dbReference type="InterPro" id="IPR008920">
    <property type="entry name" value="TF_FadR/GntR_C"/>
</dbReference>
<reference evidence="5 6" key="1">
    <citation type="submission" date="2020-08" db="EMBL/GenBank/DDBJ databases">
        <title>A Genomic Blueprint of the Chicken Gut Microbiome.</title>
        <authorList>
            <person name="Gilroy R."/>
            <person name="Ravi A."/>
            <person name="Getino M."/>
            <person name="Pursley I."/>
            <person name="Horton D.L."/>
            <person name="Alikhan N.-F."/>
            <person name="Baker D."/>
            <person name="Gharbi K."/>
            <person name="Hall N."/>
            <person name="Watson M."/>
            <person name="Adriaenssens E.M."/>
            <person name="Foster-Nyarko E."/>
            <person name="Jarju S."/>
            <person name="Secka A."/>
            <person name="Antonio M."/>
            <person name="Oren A."/>
            <person name="Chaudhuri R."/>
            <person name="La Ragione R.M."/>
            <person name="Hildebrand F."/>
            <person name="Pallen M.J."/>
        </authorList>
    </citation>
    <scope>NUCLEOTIDE SEQUENCE [LARGE SCALE GENOMIC DNA]</scope>
    <source>
        <strain evidence="5 6">Re57</strain>
    </source>
</reference>
<organism evidence="5 6">
    <name type="scientific">Brevibacterium gallinarum</name>
    <dbReference type="NCBI Taxonomy" id="2762220"/>
    <lineage>
        <taxon>Bacteria</taxon>
        <taxon>Bacillati</taxon>
        <taxon>Actinomycetota</taxon>
        <taxon>Actinomycetes</taxon>
        <taxon>Micrococcales</taxon>
        <taxon>Brevibacteriaceae</taxon>
        <taxon>Brevibacterium</taxon>
    </lineage>
</organism>
<dbReference type="Proteomes" id="UP000651517">
    <property type="component" value="Unassembled WGS sequence"/>
</dbReference>
<dbReference type="SMART" id="SM00895">
    <property type="entry name" value="FCD"/>
    <property type="match status" value="1"/>
</dbReference>
<evidence type="ECO:0000256" key="3">
    <source>
        <dbReference type="ARBA" id="ARBA00023163"/>
    </source>
</evidence>
<evidence type="ECO:0000313" key="6">
    <source>
        <dbReference type="Proteomes" id="UP000651517"/>
    </source>
</evidence>
<dbReference type="PANTHER" id="PTHR43537:SF24">
    <property type="entry name" value="GLUCONATE OPERON TRANSCRIPTIONAL REPRESSOR"/>
    <property type="match status" value="1"/>
</dbReference>
<dbReference type="PRINTS" id="PR00035">
    <property type="entry name" value="HTHGNTR"/>
</dbReference>
<keyword evidence="2" id="KW-0238">DNA-binding</keyword>
<accession>A0ABR8WUY7</accession>
<name>A0ABR8WUY7_9MICO</name>
<evidence type="ECO:0000313" key="5">
    <source>
        <dbReference type="EMBL" id="MBD8020682.1"/>
    </source>
</evidence>
<dbReference type="InterPro" id="IPR036390">
    <property type="entry name" value="WH_DNA-bd_sf"/>
</dbReference>
<dbReference type="Gene3D" id="1.20.120.530">
    <property type="entry name" value="GntR ligand-binding domain-like"/>
    <property type="match status" value="1"/>
</dbReference>
<dbReference type="Pfam" id="PF07729">
    <property type="entry name" value="FCD"/>
    <property type="match status" value="1"/>
</dbReference>
<dbReference type="InterPro" id="IPR036388">
    <property type="entry name" value="WH-like_DNA-bd_sf"/>
</dbReference>
<dbReference type="SUPFAM" id="SSF46785">
    <property type="entry name" value="Winged helix' DNA-binding domain"/>
    <property type="match status" value="1"/>
</dbReference>
<dbReference type="InterPro" id="IPR011711">
    <property type="entry name" value="GntR_C"/>
</dbReference>
<sequence>MVNPVGPAGRSAAYERLREIVLADPSMQGAFLTESSLVKQIGLSRTPIREALIMLAADGLVELIPHRGAYVPPSSAKSIRDTFEMRRLLEQYCARVTMAAGCAPVAAMRRLLAEQQAMDFESTQARDFISIDQAFHAALVNAADNAVIAQAYRKLRVQHVRFGISAATNEGRRNEVLGEHQAIVEALNSGDVDAAVRAIGEHIDITRDILLSQIDLHTASQP</sequence>
<keyword evidence="3" id="KW-0804">Transcription</keyword>
<evidence type="ECO:0000259" key="4">
    <source>
        <dbReference type="PROSITE" id="PS50949"/>
    </source>
</evidence>
<dbReference type="PANTHER" id="PTHR43537">
    <property type="entry name" value="TRANSCRIPTIONAL REGULATOR, GNTR FAMILY"/>
    <property type="match status" value="1"/>
</dbReference>
<dbReference type="SUPFAM" id="SSF48008">
    <property type="entry name" value="GntR ligand-binding domain-like"/>
    <property type="match status" value="1"/>
</dbReference>
<comment type="caution">
    <text evidence="5">The sequence shown here is derived from an EMBL/GenBank/DDBJ whole genome shotgun (WGS) entry which is preliminary data.</text>
</comment>
<dbReference type="InterPro" id="IPR000524">
    <property type="entry name" value="Tscrpt_reg_HTH_GntR"/>
</dbReference>
<evidence type="ECO:0000256" key="1">
    <source>
        <dbReference type="ARBA" id="ARBA00023015"/>
    </source>
</evidence>
<dbReference type="Gene3D" id="1.10.10.10">
    <property type="entry name" value="Winged helix-like DNA-binding domain superfamily/Winged helix DNA-binding domain"/>
    <property type="match status" value="1"/>
</dbReference>
<dbReference type="Pfam" id="PF00392">
    <property type="entry name" value="GntR"/>
    <property type="match status" value="1"/>
</dbReference>
<dbReference type="SMART" id="SM00345">
    <property type="entry name" value="HTH_GNTR"/>
    <property type="match status" value="1"/>
</dbReference>
<dbReference type="RefSeq" id="WP_191726137.1">
    <property type="nucleotide sequence ID" value="NZ_JACSPY010000006.1"/>
</dbReference>
<dbReference type="EMBL" id="JACSPY010000006">
    <property type="protein sequence ID" value="MBD8020682.1"/>
    <property type="molecule type" value="Genomic_DNA"/>
</dbReference>
<keyword evidence="6" id="KW-1185">Reference proteome</keyword>
<gene>
    <name evidence="5" type="ORF">H9634_07800</name>
</gene>
<proteinExistence type="predicted"/>
<dbReference type="PROSITE" id="PS50949">
    <property type="entry name" value="HTH_GNTR"/>
    <property type="match status" value="1"/>
</dbReference>
<protein>
    <submittedName>
        <fullName evidence="5">GntR family transcriptional regulator</fullName>
    </submittedName>
</protein>
<keyword evidence="1" id="KW-0805">Transcription regulation</keyword>
<evidence type="ECO:0000256" key="2">
    <source>
        <dbReference type="ARBA" id="ARBA00023125"/>
    </source>
</evidence>
<feature type="domain" description="HTH gntR-type" evidence="4">
    <location>
        <begin position="7"/>
        <end position="74"/>
    </location>
</feature>